<dbReference type="GO" id="GO:0007165">
    <property type="term" value="P:signal transduction"/>
    <property type="evidence" value="ECO:0007669"/>
    <property type="project" value="UniProtKB-KW"/>
</dbReference>
<dbReference type="NCBIfam" id="TIGR00229">
    <property type="entry name" value="sensory_box"/>
    <property type="match status" value="1"/>
</dbReference>
<organism evidence="9 10">
    <name type="scientific">Pseudomonas fulva</name>
    <dbReference type="NCBI Taxonomy" id="47880"/>
    <lineage>
        <taxon>Bacteria</taxon>
        <taxon>Pseudomonadati</taxon>
        <taxon>Pseudomonadota</taxon>
        <taxon>Gammaproteobacteria</taxon>
        <taxon>Pseudomonadales</taxon>
        <taxon>Pseudomonadaceae</taxon>
        <taxon>Pseudomonas</taxon>
    </lineage>
</organism>
<dbReference type="Gene3D" id="3.30.450.20">
    <property type="entry name" value="PAS domain"/>
    <property type="match status" value="2"/>
</dbReference>
<dbReference type="GO" id="GO:0006935">
    <property type="term" value="P:chemotaxis"/>
    <property type="evidence" value="ECO:0007669"/>
    <property type="project" value="InterPro"/>
</dbReference>
<dbReference type="InterPro" id="IPR000014">
    <property type="entry name" value="PAS"/>
</dbReference>
<dbReference type="Pfam" id="PF13426">
    <property type="entry name" value="PAS_9"/>
    <property type="match status" value="1"/>
</dbReference>
<dbReference type="AlphaFoldDB" id="A0A2L1WFE6"/>
<dbReference type="CDD" id="cd00130">
    <property type="entry name" value="PAS"/>
    <property type="match status" value="2"/>
</dbReference>
<dbReference type="PROSITE" id="PS50112">
    <property type="entry name" value="PAS"/>
    <property type="match status" value="2"/>
</dbReference>
<dbReference type="SUPFAM" id="SSF55785">
    <property type="entry name" value="PYP-like sensor domain (PAS domain)"/>
    <property type="match status" value="2"/>
</dbReference>
<evidence type="ECO:0000256" key="3">
    <source>
        <dbReference type="ARBA" id="ARBA00022481"/>
    </source>
</evidence>
<dbReference type="InterPro" id="IPR035965">
    <property type="entry name" value="PAS-like_dom_sf"/>
</dbReference>
<dbReference type="InterPro" id="IPR001610">
    <property type="entry name" value="PAC"/>
</dbReference>
<dbReference type="Proteomes" id="UP000594430">
    <property type="component" value="Chromosome"/>
</dbReference>
<evidence type="ECO:0000256" key="4">
    <source>
        <dbReference type="ARBA" id="ARBA00022692"/>
    </source>
</evidence>
<dbReference type="GO" id="GO:0005886">
    <property type="term" value="C:plasma membrane"/>
    <property type="evidence" value="ECO:0007669"/>
    <property type="project" value="UniProtKB-SubCell"/>
</dbReference>
<dbReference type="EMBL" id="CP064946">
    <property type="protein sequence ID" value="QPH47616.1"/>
    <property type="molecule type" value="Genomic_DNA"/>
</dbReference>
<evidence type="ECO:0000256" key="6">
    <source>
        <dbReference type="ARBA" id="ARBA00023136"/>
    </source>
</evidence>
<keyword evidence="3" id="KW-0488">Methylation</keyword>
<dbReference type="SUPFAM" id="SSF58104">
    <property type="entry name" value="Methyl-accepting chemotaxis protein (MCP) signaling domain"/>
    <property type="match status" value="1"/>
</dbReference>
<dbReference type="InterPro" id="IPR004090">
    <property type="entry name" value="Chemotax_Me-accpt_rcpt"/>
</dbReference>
<name>A0A2L1WFE6_9PSED</name>
<comment type="subcellular location">
    <subcellularLocation>
        <location evidence="1">Cell membrane</location>
    </subcellularLocation>
</comment>
<dbReference type="PANTHER" id="PTHR32089">
    <property type="entry name" value="METHYL-ACCEPTING CHEMOTAXIS PROTEIN MCPB"/>
    <property type="match status" value="1"/>
</dbReference>
<evidence type="ECO:0000313" key="10">
    <source>
        <dbReference type="Proteomes" id="UP000594430"/>
    </source>
</evidence>
<comment type="similarity">
    <text evidence="8">Belongs to the methyl-accepting chemotaxis (MCP) protein family.</text>
</comment>
<dbReference type="PROSITE" id="PS50111">
    <property type="entry name" value="CHEMOTAXIS_TRANSDUC_2"/>
    <property type="match status" value="1"/>
</dbReference>
<accession>A0A2L1WFE6</accession>
<gene>
    <name evidence="9" type="ORF">IZU98_14505</name>
</gene>
<dbReference type="InterPro" id="IPR013655">
    <property type="entry name" value="PAS_fold_3"/>
</dbReference>
<evidence type="ECO:0000256" key="2">
    <source>
        <dbReference type="ARBA" id="ARBA00022475"/>
    </source>
</evidence>
<keyword evidence="5" id="KW-1133">Transmembrane helix</keyword>
<evidence type="ECO:0000256" key="8">
    <source>
        <dbReference type="ARBA" id="ARBA00029447"/>
    </source>
</evidence>
<dbReference type="Pfam" id="PF08447">
    <property type="entry name" value="PAS_3"/>
    <property type="match status" value="1"/>
</dbReference>
<dbReference type="SMART" id="SM00086">
    <property type="entry name" value="PAC"/>
    <property type="match status" value="1"/>
</dbReference>
<evidence type="ECO:0000256" key="7">
    <source>
        <dbReference type="ARBA" id="ARBA00023224"/>
    </source>
</evidence>
<dbReference type="InterPro" id="IPR004089">
    <property type="entry name" value="MCPsignal_dom"/>
</dbReference>
<evidence type="ECO:0000256" key="5">
    <source>
        <dbReference type="ARBA" id="ARBA00022989"/>
    </source>
</evidence>
<sequence>MFNRQLKATLAARETELAALRQRLDVLESGAFLRLDAQRRALECSSAFATALGVSPEEVVGQPLGNWLAAPAQESQALLEALLRSSAIIQFDLEGKVVSANSNFLTALGYRLDEVVGHHHRMFCSPDEVKGEAYSNFWRTLNAGRYVTGRFKRLDRHGHEVWLEASYNPVSDASGKLVRVVKFASLVTDQVQREEAVKQAAQVALEVSLQTDGSASEGVVVMQEVGQSMQGVARQLQSAGDTISALGQQSTVISAIVQTIGAIASQTNLLALNAAIEAARAGDQGRGFAVVADEVRKLAGRTSAATAEIDAVVARNQALVTQAVGEVQSSRAEAANGLQLADHAGHVISSIQEGAKRVVGAVERVSKDLR</sequence>
<proteinExistence type="inferred from homology"/>
<dbReference type="Pfam" id="PF00015">
    <property type="entry name" value="MCPsignal"/>
    <property type="match status" value="1"/>
</dbReference>
<dbReference type="SMART" id="SM00283">
    <property type="entry name" value="MA"/>
    <property type="match status" value="1"/>
</dbReference>
<dbReference type="PANTHER" id="PTHR32089:SF112">
    <property type="entry name" value="LYSOZYME-LIKE PROTEIN-RELATED"/>
    <property type="match status" value="1"/>
</dbReference>
<keyword evidence="7" id="KW-0807">Transducer</keyword>
<dbReference type="PRINTS" id="PR00260">
    <property type="entry name" value="CHEMTRNSDUCR"/>
</dbReference>
<keyword evidence="6" id="KW-0472">Membrane</keyword>
<keyword evidence="2" id="KW-1003">Cell membrane</keyword>
<dbReference type="PROSITE" id="PS50113">
    <property type="entry name" value="PAC"/>
    <property type="match status" value="1"/>
</dbReference>
<dbReference type="SMART" id="SM00091">
    <property type="entry name" value="PAS"/>
    <property type="match status" value="2"/>
</dbReference>
<dbReference type="InterPro" id="IPR000700">
    <property type="entry name" value="PAS-assoc_C"/>
</dbReference>
<evidence type="ECO:0000256" key="1">
    <source>
        <dbReference type="ARBA" id="ARBA00004236"/>
    </source>
</evidence>
<dbReference type="GO" id="GO:0004888">
    <property type="term" value="F:transmembrane signaling receptor activity"/>
    <property type="evidence" value="ECO:0007669"/>
    <property type="project" value="InterPro"/>
</dbReference>
<protein>
    <submittedName>
        <fullName evidence="9">Methyl-accepting chemotaxis protein</fullName>
    </submittedName>
</protein>
<dbReference type="Gene3D" id="1.10.287.950">
    <property type="entry name" value="Methyl-accepting chemotaxis protein"/>
    <property type="match status" value="1"/>
</dbReference>
<evidence type="ECO:0000313" key="9">
    <source>
        <dbReference type="EMBL" id="QPH47616.1"/>
    </source>
</evidence>
<reference evidence="9 10" key="1">
    <citation type="submission" date="2020-11" db="EMBL/GenBank/DDBJ databases">
        <title>Pseudomonas fulva producing VIM-24.</title>
        <authorList>
            <person name="Liu S."/>
        </authorList>
    </citation>
    <scope>NUCLEOTIDE SEQUENCE [LARGE SCALE GENOMIC DNA]</scope>
    <source>
        <strain evidence="9 10">ZDHY414</strain>
    </source>
</reference>
<keyword evidence="4" id="KW-0812">Transmembrane</keyword>